<comment type="similarity">
    <text evidence="6">Belongs to the pseudouridine-5'-phosphate glycosidase family.</text>
</comment>
<dbReference type="EC" id="4.2.1.70" evidence="6"/>
<evidence type="ECO:0000313" key="8">
    <source>
        <dbReference type="Proteomes" id="UP000245590"/>
    </source>
</evidence>
<dbReference type="InterPro" id="IPR007342">
    <property type="entry name" value="PsuG"/>
</dbReference>
<proteinExistence type="inferred from homology"/>
<keyword evidence="3 6" id="KW-0464">Manganese</keyword>
<comment type="subunit">
    <text evidence="6">Homotrimer.</text>
</comment>
<dbReference type="PANTHER" id="PTHR42909:SF1">
    <property type="entry name" value="CARBOHYDRATE KINASE PFKB DOMAIN-CONTAINING PROTEIN"/>
    <property type="match status" value="1"/>
</dbReference>
<dbReference type="RefSeq" id="WP_109274268.1">
    <property type="nucleotide sequence ID" value="NZ_QFKX01000001.1"/>
</dbReference>
<comment type="cofactor">
    <cofactor evidence="6">
        <name>Mn(2+)</name>
        <dbReference type="ChEBI" id="CHEBI:29035"/>
    </cofactor>
    <text evidence="6">Binds 1 Mn(2+) ion per subunit.</text>
</comment>
<feature type="active site" description="Proton donor" evidence="6">
    <location>
        <position position="25"/>
    </location>
</feature>
<keyword evidence="8" id="KW-1185">Reference proteome</keyword>
<comment type="caution">
    <text evidence="7">The sequence shown here is derived from an EMBL/GenBank/DDBJ whole genome shotgun (WGS) entry which is preliminary data.</text>
</comment>
<organism evidence="7 8">
    <name type="scientific">Brachybacterium endophyticum</name>
    <dbReference type="NCBI Taxonomy" id="2182385"/>
    <lineage>
        <taxon>Bacteria</taxon>
        <taxon>Bacillati</taxon>
        <taxon>Actinomycetota</taxon>
        <taxon>Actinomycetes</taxon>
        <taxon>Micrococcales</taxon>
        <taxon>Dermabacteraceae</taxon>
        <taxon>Brachybacterium</taxon>
    </lineage>
</organism>
<dbReference type="GO" id="GO:0004730">
    <property type="term" value="F:pseudouridylate synthase activity"/>
    <property type="evidence" value="ECO:0007669"/>
    <property type="project" value="UniProtKB-UniRule"/>
</dbReference>
<dbReference type="OrthoDB" id="9805870at2"/>
<dbReference type="GO" id="GO:0046872">
    <property type="term" value="F:metal ion binding"/>
    <property type="evidence" value="ECO:0007669"/>
    <property type="project" value="UniProtKB-KW"/>
</dbReference>
<accession>A0A2U2RND9</accession>
<feature type="binding site" evidence="6">
    <location>
        <position position="138"/>
    </location>
    <ligand>
        <name>Mn(2+)</name>
        <dbReference type="ChEBI" id="CHEBI:29035"/>
    </ligand>
</feature>
<dbReference type="Pfam" id="PF04227">
    <property type="entry name" value="Indigoidine_A"/>
    <property type="match status" value="1"/>
</dbReference>
<dbReference type="GO" id="GO:0046113">
    <property type="term" value="P:nucleobase catabolic process"/>
    <property type="evidence" value="ECO:0007669"/>
    <property type="project" value="UniProtKB-UniRule"/>
</dbReference>
<feature type="active site" description="Nucleophile" evidence="6">
    <location>
        <position position="159"/>
    </location>
</feature>
<evidence type="ECO:0000313" key="7">
    <source>
        <dbReference type="EMBL" id="PWH07383.1"/>
    </source>
</evidence>
<evidence type="ECO:0000256" key="4">
    <source>
        <dbReference type="ARBA" id="ARBA00023239"/>
    </source>
</evidence>
<comment type="function">
    <text evidence="6">Catalyzes the reversible cleavage of pseudouridine 5'-phosphate (PsiMP) to ribose 5-phosphate and uracil. Functions biologically in the cleavage direction, as part of a pseudouridine degradation pathway.</text>
</comment>
<name>A0A2U2RND9_9MICO</name>
<dbReference type="Proteomes" id="UP000245590">
    <property type="component" value="Unassembled WGS sequence"/>
</dbReference>
<dbReference type="AlphaFoldDB" id="A0A2U2RND9"/>
<dbReference type="SUPFAM" id="SSF110581">
    <property type="entry name" value="Indigoidine synthase A-like"/>
    <property type="match status" value="1"/>
</dbReference>
<keyword evidence="5 6" id="KW-0326">Glycosidase</keyword>
<dbReference type="GO" id="GO:0016798">
    <property type="term" value="F:hydrolase activity, acting on glycosyl bonds"/>
    <property type="evidence" value="ECO:0007669"/>
    <property type="project" value="UniProtKB-KW"/>
</dbReference>
<dbReference type="PANTHER" id="PTHR42909">
    <property type="entry name" value="ZGC:136858"/>
    <property type="match status" value="1"/>
</dbReference>
<dbReference type="InterPro" id="IPR022830">
    <property type="entry name" value="Indigdn_synthA-like"/>
</dbReference>
<dbReference type="GO" id="GO:0005737">
    <property type="term" value="C:cytoplasm"/>
    <property type="evidence" value="ECO:0007669"/>
    <property type="project" value="TreeGrafter"/>
</dbReference>
<evidence type="ECO:0000256" key="5">
    <source>
        <dbReference type="ARBA" id="ARBA00023295"/>
    </source>
</evidence>
<dbReference type="EMBL" id="QFKX01000001">
    <property type="protein sequence ID" value="PWH07383.1"/>
    <property type="molecule type" value="Genomic_DNA"/>
</dbReference>
<protein>
    <recommendedName>
        <fullName evidence="6">Pseudouridine-5'-phosphate glycosidase</fullName>
        <shortName evidence="6">PsiMP glycosidase</shortName>
        <ecNumber evidence="6">4.2.1.70</ecNumber>
    </recommendedName>
</protein>
<reference evidence="7 8" key="1">
    <citation type="submission" date="2018-05" db="EMBL/GenBank/DDBJ databases">
        <title>Brachybacterium sp. M1HQ-2T, whole genome shotgun sequence.</title>
        <authorList>
            <person name="Tuo L."/>
        </authorList>
    </citation>
    <scope>NUCLEOTIDE SEQUENCE [LARGE SCALE GENOMIC DNA]</scope>
    <source>
        <strain evidence="7 8">M1HQ-2</strain>
    </source>
</reference>
<comment type="caution">
    <text evidence="6">Lacks conserved residue(s) required for the propagation of feature annotation.</text>
</comment>
<evidence type="ECO:0000256" key="3">
    <source>
        <dbReference type="ARBA" id="ARBA00023211"/>
    </source>
</evidence>
<evidence type="ECO:0000256" key="1">
    <source>
        <dbReference type="ARBA" id="ARBA00022723"/>
    </source>
</evidence>
<dbReference type="HAMAP" id="MF_01876">
    <property type="entry name" value="PsiMP_glycosidase"/>
    <property type="match status" value="1"/>
</dbReference>
<keyword evidence="2 6" id="KW-0378">Hydrolase</keyword>
<evidence type="ECO:0000256" key="6">
    <source>
        <dbReference type="HAMAP-Rule" id="MF_01876"/>
    </source>
</evidence>
<feature type="binding site" evidence="6">
    <location>
        <position position="86"/>
    </location>
    <ligand>
        <name>substrate</name>
    </ligand>
</feature>
<feature type="binding site" evidence="6">
    <location>
        <begin position="140"/>
        <end position="142"/>
    </location>
    <ligand>
        <name>substrate</name>
    </ligand>
</feature>
<keyword evidence="1 6" id="KW-0479">Metal-binding</keyword>
<dbReference type="Gene3D" id="3.40.1790.10">
    <property type="entry name" value="Indigoidine synthase domain"/>
    <property type="match status" value="1"/>
</dbReference>
<sequence>MSPFLTVSAEVAEAVREGLPVVALESTIFTHGLPRPRNVEVAEEAERIVRDAGAVPATIGVHRGRPVVGLTMEQITELAHDDDVLKAGIRELPLGAVNGRNAGTTIAATSQLAHSAGISVFATGGLGGVHQGAETTFDESADLVALSRNPVVMVSSGAKAVLDVHATLERFETLSVPVVGYRTTTYPGFYVRESGFRIAHQLDSPEEIASVFAAQRALEMTSALLVANPVPADEQLDPALLQGVIEKAWAAVEDQSVEGQQVTPFLLDFIRRETGGASLDANVALYRSNVSLAAEVAREISRGSATSDVMSGAAMTSGGGTA</sequence>
<evidence type="ECO:0000256" key="2">
    <source>
        <dbReference type="ARBA" id="ARBA00022801"/>
    </source>
</evidence>
<keyword evidence="4 6" id="KW-0456">Lyase</keyword>
<comment type="catalytic activity">
    <reaction evidence="6">
        <text>D-ribose 5-phosphate + uracil = psi-UMP + H2O</text>
        <dbReference type="Rhea" id="RHEA:18337"/>
        <dbReference type="ChEBI" id="CHEBI:15377"/>
        <dbReference type="ChEBI" id="CHEBI:17568"/>
        <dbReference type="ChEBI" id="CHEBI:58380"/>
        <dbReference type="ChEBI" id="CHEBI:78346"/>
        <dbReference type="EC" id="4.2.1.70"/>
    </reaction>
</comment>
<gene>
    <name evidence="6" type="primary">psuG</name>
    <name evidence="7" type="ORF">DEO23_01700</name>
</gene>